<feature type="region of interest" description="Disordered" evidence="1">
    <location>
        <begin position="699"/>
        <end position="782"/>
    </location>
</feature>
<feature type="signal peptide" evidence="2">
    <location>
        <begin position="1"/>
        <end position="23"/>
    </location>
</feature>
<feature type="compositionally biased region" description="Gly residues" evidence="1">
    <location>
        <begin position="418"/>
        <end position="443"/>
    </location>
</feature>
<organism evidence="3 4">
    <name type="scientific">Vitrella brassicaformis (strain CCMP3155)</name>
    <dbReference type="NCBI Taxonomy" id="1169540"/>
    <lineage>
        <taxon>Eukaryota</taxon>
        <taxon>Sar</taxon>
        <taxon>Alveolata</taxon>
        <taxon>Colpodellida</taxon>
        <taxon>Vitrellaceae</taxon>
        <taxon>Vitrella</taxon>
    </lineage>
</organism>
<evidence type="ECO:0000313" key="3">
    <source>
        <dbReference type="EMBL" id="CEM34835.1"/>
    </source>
</evidence>
<dbReference type="AlphaFoldDB" id="A0A0G4GVX9"/>
<dbReference type="EMBL" id="CDMY01000833">
    <property type="protein sequence ID" value="CEM34835.1"/>
    <property type="molecule type" value="Genomic_DNA"/>
</dbReference>
<dbReference type="InParanoid" id="A0A0G4GVX9"/>
<sequence>MDRTRVTQTWLPLLGVCVSSADGASTSVMREFKHGWKQGRVGLSSRTGCYSIFYGDDDVEIVTPQQLLAIILHSCRKGKAAAEQYLWPQPHDVPQAVPPPYRHHFANPPIDPPHTNFSRVPPSQRAAENATVLAQGLHDGRAGVTWDMRDRCFRVVFEAGAGTAVRGVKEFEVDRCGGVEAAFYAARIFAGKVAAVPAAAAAAAAGVRVDREKLIDFDENTAQYQPCQCDDQGKPIGAADEHRHPSTSSHNDISKDDEEAHLTREAEQMPRIVDISWRICKGQHVWYAEHGTHCRMFLPDKCGGVEAAFREALDWKTAQASAEVARRKEEAAILPTATKPKLPDEIKYVDESSHLQFPEPDAAMAVDTPPVDKEEEEDEEEDAGDGDGDHDNHDNHDADPDWDVGIRVRSKSQQSGRKSGGGSTGGGGGGGGSGGGGHGGGGSSRKSGRKTAVADGYLTRKPGVLMYKFEAVVGGQRIVRNIACLGSLTWYNLYRALVMSLEHEVEYWVNESTVPHQWELPDGTILPHTDFDYKNQSGSKCPRPDFDKSPSWIGTRFRLVYGAMAFDVSVEDVIVYEQRMEDCGAGMLNLHKWFPRLVAEGSVGVAPVRGDVMDEERLAMSHNSGGNLPLDVQRINRTIQAHWWNSNLSANLKRGRARDLPTLPRTTQSLSKKARDRLVRSLYLLPPSDFITQLAQLASSRAPPRKPDTLNRPLPALDEAAAGGGGGGEEEHGGVMGSSSSVKRGRGEAGVNEGDGDGEREKERAVRHKPDDATPCASELTTPTLLEKAVGAEVAKTAAGDGQKKNSAGDALVRPMAIAQQDGRAQLKTA</sequence>
<reference evidence="3 4" key="1">
    <citation type="submission" date="2014-11" db="EMBL/GenBank/DDBJ databases">
        <authorList>
            <person name="Zhu J."/>
            <person name="Qi W."/>
            <person name="Song R."/>
        </authorList>
    </citation>
    <scope>NUCLEOTIDE SEQUENCE [LARGE SCALE GENOMIC DNA]</scope>
</reference>
<evidence type="ECO:0000256" key="2">
    <source>
        <dbReference type="SAM" id="SignalP"/>
    </source>
</evidence>
<evidence type="ECO:0000313" key="4">
    <source>
        <dbReference type="Proteomes" id="UP000041254"/>
    </source>
</evidence>
<proteinExistence type="predicted"/>
<feature type="region of interest" description="Disordered" evidence="1">
    <location>
        <begin position="226"/>
        <end position="257"/>
    </location>
</feature>
<feature type="region of interest" description="Disordered" evidence="1">
    <location>
        <begin position="354"/>
        <end position="449"/>
    </location>
</feature>
<name>A0A0G4GVX9_VITBC</name>
<keyword evidence="4" id="KW-1185">Reference proteome</keyword>
<feature type="compositionally biased region" description="Basic and acidic residues" evidence="1">
    <location>
        <begin position="387"/>
        <end position="399"/>
    </location>
</feature>
<feature type="compositionally biased region" description="Acidic residues" evidence="1">
    <location>
        <begin position="373"/>
        <end position="386"/>
    </location>
</feature>
<protein>
    <submittedName>
        <fullName evidence="3">Uncharacterized protein</fullName>
    </submittedName>
</protein>
<dbReference type="VEuPathDB" id="CryptoDB:Vbra_22864"/>
<dbReference type="Proteomes" id="UP000041254">
    <property type="component" value="Unassembled WGS sequence"/>
</dbReference>
<feature type="chain" id="PRO_5005190572" evidence="2">
    <location>
        <begin position="24"/>
        <end position="830"/>
    </location>
</feature>
<accession>A0A0G4GVX9</accession>
<gene>
    <name evidence="3" type="ORF">Vbra_22864</name>
</gene>
<feature type="region of interest" description="Disordered" evidence="1">
    <location>
        <begin position="794"/>
        <end position="830"/>
    </location>
</feature>
<keyword evidence="2" id="KW-0732">Signal</keyword>
<evidence type="ECO:0000256" key="1">
    <source>
        <dbReference type="SAM" id="MobiDB-lite"/>
    </source>
</evidence>
<feature type="compositionally biased region" description="Basic and acidic residues" evidence="1">
    <location>
        <begin position="757"/>
        <end position="772"/>
    </location>
</feature>